<organism evidence="7">
    <name type="scientific">Eucampia antarctica</name>
    <dbReference type="NCBI Taxonomy" id="49252"/>
    <lineage>
        <taxon>Eukaryota</taxon>
        <taxon>Sar</taxon>
        <taxon>Stramenopiles</taxon>
        <taxon>Ochrophyta</taxon>
        <taxon>Bacillariophyta</taxon>
        <taxon>Mediophyceae</taxon>
        <taxon>Biddulphiophycidae</taxon>
        <taxon>Hemiaulales</taxon>
        <taxon>Hemiaulaceae</taxon>
        <taxon>Eucampia</taxon>
    </lineage>
</organism>
<dbReference type="PANTHER" id="PTHR22847:SF637">
    <property type="entry name" value="WD REPEAT DOMAIN 5B"/>
    <property type="match status" value="1"/>
</dbReference>
<keyword evidence="4" id="KW-0862">Zinc</keyword>
<feature type="domain" description="C3H1-type" evidence="6">
    <location>
        <begin position="45"/>
        <end position="68"/>
    </location>
</feature>
<evidence type="ECO:0000259" key="6">
    <source>
        <dbReference type="PROSITE" id="PS50103"/>
    </source>
</evidence>
<sequence length="440" mass="47284">MPNYNSSGRGGRGGRGGGSGRGGRSGGRGGSSGGDTNTAEARFLPCREFTTTGNCSRTGHCTFGHIVTRHAEIKATTAVKNTHNNNSNSNHHRSNNNNNRYNSNNNNSSETTVGVSGIAVWEQPDQAIKLFSGSDDGHWRLWNSGAKFAKEFEHKMNGKVGTVNVLSNFLFCGFMGSHVSLPKSTVGMVHVWNLQQPSNPPLEFHQSRPYTPFAHSKQVTSFAQDNSGDVVYTGSRDATIHAWKFDSQSNEFALVRSFLGHVGEVTGLVCVKDILWSCSTDQSIRTWNTQSGVCQYCITESSNHGHSGAVTQLLTLQQNNEDFVLSCSLDGDVKAWNASNGTCMATIPHGTGITCMALVPSKLNVPVLLVGCESGKIMIRSVLQTGTTPAFTLLASLSSRYTCGHDRPVKTLVAGPAQTFYSGGDDGKLNVWQITDDLGL</sequence>
<dbReference type="InterPro" id="IPR015943">
    <property type="entry name" value="WD40/YVTN_repeat-like_dom_sf"/>
</dbReference>
<evidence type="ECO:0000256" key="2">
    <source>
        <dbReference type="ARBA" id="ARBA00022737"/>
    </source>
</evidence>
<evidence type="ECO:0000256" key="4">
    <source>
        <dbReference type="PROSITE-ProRule" id="PRU00723"/>
    </source>
</evidence>
<keyword evidence="4" id="KW-0479">Metal-binding</keyword>
<dbReference type="EMBL" id="HBHI01014906">
    <property type="protein sequence ID" value="CAD9673597.1"/>
    <property type="molecule type" value="Transcribed_RNA"/>
</dbReference>
<feature type="region of interest" description="Disordered" evidence="5">
    <location>
        <begin position="1"/>
        <end position="39"/>
    </location>
</feature>
<keyword evidence="1 3" id="KW-0853">WD repeat</keyword>
<dbReference type="PROSITE" id="PS50294">
    <property type="entry name" value="WD_REPEATS_REGION"/>
    <property type="match status" value="1"/>
</dbReference>
<dbReference type="Pfam" id="PF00400">
    <property type="entry name" value="WD40"/>
    <property type="match status" value="3"/>
</dbReference>
<dbReference type="GO" id="GO:0008270">
    <property type="term" value="F:zinc ion binding"/>
    <property type="evidence" value="ECO:0007669"/>
    <property type="project" value="UniProtKB-KW"/>
</dbReference>
<evidence type="ECO:0000256" key="1">
    <source>
        <dbReference type="ARBA" id="ARBA00022574"/>
    </source>
</evidence>
<dbReference type="SMART" id="SM00320">
    <property type="entry name" value="WD40"/>
    <property type="match status" value="6"/>
</dbReference>
<keyword evidence="4" id="KW-0863">Zinc-finger</keyword>
<feature type="repeat" description="WD" evidence="3">
    <location>
        <begin position="303"/>
        <end position="346"/>
    </location>
</feature>
<feature type="compositionally biased region" description="Gly residues" evidence="5">
    <location>
        <begin position="8"/>
        <end position="33"/>
    </location>
</feature>
<dbReference type="InterPro" id="IPR001680">
    <property type="entry name" value="WD40_rpt"/>
</dbReference>
<feature type="zinc finger region" description="C3H1-type" evidence="4">
    <location>
        <begin position="45"/>
        <end position="68"/>
    </location>
</feature>
<feature type="repeat" description="WD" evidence="3">
    <location>
        <begin position="402"/>
        <end position="440"/>
    </location>
</feature>
<dbReference type="Gene3D" id="2.130.10.10">
    <property type="entry name" value="YVTN repeat-like/Quinoprotein amine dehydrogenase"/>
    <property type="match status" value="2"/>
</dbReference>
<feature type="compositionally biased region" description="Low complexity" evidence="5">
    <location>
        <begin position="81"/>
        <end position="109"/>
    </location>
</feature>
<keyword evidence="2" id="KW-0677">Repeat</keyword>
<evidence type="ECO:0000313" key="7">
    <source>
        <dbReference type="EMBL" id="CAD9673597.1"/>
    </source>
</evidence>
<accession>A0A7S2RKC5</accession>
<gene>
    <name evidence="7" type="ORF">EANT1437_LOCUS7627</name>
</gene>
<feature type="repeat" description="WD" evidence="3">
    <location>
        <begin position="212"/>
        <end position="253"/>
    </location>
</feature>
<dbReference type="PANTHER" id="PTHR22847">
    <property type="entry name" value="WD40 REPEAT PROTEIN"/>
    <property type="match status" value="1"/>
</dbReference>
<dbReference type="InterPro" id="IPR036322">
    <property type="entry name" value="WD40_repeat_dom_sf"/>
</dbReference>
<evidence type="ECO:0000256" key="5">
    <source>
        <dbReference type="SAM" id="MobiDB-lite"/>
    </source>
</evidence>
<dbReference type="AlphaFoldDB" id="A0A7S2RKC5"/>
<dbReference type="InterPro" id="IPR019775">
    <property type="entry name" value="WD40_repeat_CS"/>
</dbReference>
<protein>
    <recommendedName>
        <fullName evidence="6">C3H1-type domain-containing protein</fullName>
    </recommendedName>
</protein>
<reference evidence="7" key="1">
    <citation type="submission" date="2021-01" db="EMBL/GenBank/DDBJ databases">
        <authorList>
            <person name="Corre E."/>
            <person name="Pelletier E."/>
            <person name="Niang G."/>
            <person name="Scheremetjew M."/>
            <person name="Finn R."/>
            <person name="Kale V."/>
            <person name="Holt S."/>
            <person name="Cochrane G."/>
            <person name="Meng A."/>
            <person name="Brown T."/>
            <person name="Cohen L."/>
        </authorList>
    </citation>
    <scope>NUCLEOTIDE SEQUENCE</scope>
    <source>
        <strain evidence="7">CCMP1452</strain>
    </source>
</reference>
<dbReference type="PROSITE" id="PS50082">
    <property type="entry name" value="WD_REPEATS_2"/>
    <property type="match status" value="3"/>
</dbReference>
<dbReference type="InterPro" id="IPR000571">
    <property type="entry name" value="Znf_CCCH"/>
</dbReference>
<dbReference type="PROSITE" id="PS50103">
    <property type="entry name" value="ZF_C3H1"/>
    <property type="match status" value="1"/>
</dbReference>
<dbReference type="GO" id="GO:1990234">
    <property type="term" value="C:transferase complex"/>
    <property type="evidence" value="ECO:0007669"/>
    <property type="project" value="UniProtKB-ARBA"/>
</dbReference>
<evidence type="ECO:0000256" key="3">
    <source>
        <dbReference type="PROSITE-ProRule" id="PRU00221"/>
    </source>
</evidence>
<dbReference type="SUPFAM" id="SSF50978">
    <property type="entry name" value="WD40 repeat-like"/>
    <property type="match status" value="1"/>
</dbReference>
<proteinExistence type="predicted"/>
<dbReference type="PROSITE" id="PS00678">
    <property type="entry name" value="WD_REPEATS_1"/>
    <property type="match status" value="2"/>
</dbReference>
<name>A0A7S2RKC5_9STRA</name>
<feature type="region of interest" description="Disordered" evidence="5">
    <location>
        <begin position="81"/>
        <end position="110"/>
    </location>
</feature>